<dbReference type="InterPro" id="IPR007867">
    <property type="entry name" value="GMC_OxRtase_C"/>
</dbReference>
<dbReference type="GO" id="GO:0008812">
    <property type="term" value="F:choline dehydrogenase activity"/>
    <property type="evidence" value="ECO:0007669"/>
    <property type="project" value="UniProtKB-UniRule"/>
</dbReference>
<dbReference type="PIRSF" id="PIRSF000137">
    <property type="entry name" value="Alcohol_oxidase"/>
    <property type="match status" value="1"/>
</dbReference>
<dbReference type="Pfam" id="PF00732">
    <property type="entry name" value="GMC_oxred_N"/>
    <property type="match status" value="1"/>
</dbReference>
<dbReference type="Gene3D" id="3.50.50.60">
    <property type="entry name" value="FAD/NAD(P)-binding domain"/>
    <property type="match status" value="1"/>
</dbReference>
<dbReference type="UniPathway" id="UPA00529">
    <property type="reaction ID" value="UER00385"/>
</dbReference>
<feature type="binding site" evidence="7">
    <location>
        <position position="223"/>
    </location>
    <ligand>
        <name>FAD</name>
        <dbReference type="ChEBI" id="CHEBI:57692"/>
    </ligand>
</feature>
<dbReference type="EC" id="1.1.99.1" evidence="6 9"/>
<dbReference type="NCBIfam" id="TIGR01810">
    <property type="entry name" value="betA"/>
    <property type="match status" value="1"/>
</dbReference>
<feature type="domain" description="Glucose-methanol-choline oxidoreductase N-terminal" evidence="10">
    <location>
        <begin position="85"/>
        <end position="108"/>
    </location>
</feature>
<evidence type="ECO:0000256" key="5">
    <source>
        <dbReference type="ARBA" id="ARBA00023002"/>
    </source>
</evidence>
<dbReference type="NCBIfam" id="NF002550">
    <property type="entry name" value="PRK02106.1"/>
    <property type="match status" value="1"/>
</dbReference>
<evidence type="ECO:0000256" key="4">
    <source>
        <dbReference type="ARBA" id="ARBA00022827"/>
    </source>
</evidence>
<reference evidence="12 13" key="1">
    <citation type="submission" date="2018-09" db="EMBL/GenBank/DDBJ databases">
        <title>Genome sequencing of Nocardioides immobilis CCTCC AB 2017083 for comparison to Nocardioides silvaticus.</title>
        <authorList>
            <person name="Li C."/>
            <person name="Wang G."/>
        </authorList>
    </citation>
    <scope>NUCLEOTIDE SEQUENCE [LARGE SCALE GENOMIC DNA]</scope>
    <source>
        <strain evidence="12 13">CCTCC AB 2017083</strain>
    </source>
</reference>
<dbReference type="InterPro" id="IPR000172">
    <property type="entry name" value="GMC_OxRdtase_N"/>
</dbReference>
<dbReference type="InterPro" id="IPR011533">
    <property type="entry name" value="BetA"/>
</dbReference>
<evidence type="ECO:0000256" key="2">
    <source>
        <dbReference type="ARBA" id="ARBA00010790"/>
    </source>
</evidence>
<dbReference type="InterPro" id="IPR012132">
    <property type="entry name" value="GMC_OxRdtase"/>
</dbReference>
<evidence type="ECO:0000256" key="6">
    <source>
        <dbReference type="NCBIfam" id="TIGR01810"/>
    </source>
</evidence>
<proteinExistence type="inferred from homology"/>
<evidence type="ECO:0000256" key="7">
    <source>
        <dbReference type="PIRSR" id="PIRSR000137-2"/>
    </source>
</evidence>
<comment type="catalytic activity">
    <reaction evidence="9">
        <text>choline + A = betaine aldehyde + AH2</text>
        <dbReference type="Rhea" id="RHEA:17433"/>
        <dbReference type="ChEBI" id="CHEBI:13193"/>
        <dbReference type="ChEBI" id="CHEBI:15354"/>
        <dbReference type="ChEBI" id="CHEBI:15710"/>
        <dbReference type="ChEBI" id="CHEBI:17499"/>
        <dbReference type="EC" id="1.1.99.1"/>
    </reaction>
</comment>
<evidence type="ECO:0000256" key="8">
    <source>
        <dbReference type="RuleBase" id="RU003968"/>
    </source>
</evidence>
<accession>A0A417XZQ3</accession>
<comment type="pathway">
    <text evidence="9">Amine and polyamine biosynthesis; betaine biosynthesis via choline pathway; betaine aldehyde from choline (cytochrome c reductase route): step 1/1.</text>
</comment>
<comment type="caution">
    <text evidence="12">The sequence shown here is derived from an EMBL/GenBank/DDBJ whole genome shotgun (WGS) entry which is preliminary data.</text>
</comment>
<evidence type="ECO:0000313" key="13">
    <source>
        <dbReference type="Proteomes" id="UP000283644"/>
    </source>
</evidence>
<dbReference type="PROSITE" id="PS51257">
    <property type="entry name" value="PROKAR_LIPOPROTEIN"/>
    <property type="match status" value="1"/>
</dbReference>
<gene>
    <name evidence="12" type="primary">betA</name>
    <name evidence="12" type="ORF">D0Z08_17640</name>
</gene>
<evidence type="ECO:0000256" key="3">
    <source>
        <dbReference type="ARBA" id="ARBA00022630"/>
    </source>
</evidence>
<evidence type="ECO:0000259" key="10">
    <source>
        <dbReference type="PROSITE" id="PS00623"/>
    </source>
</evidence>
<dbReference type="PROSITE" id="PS00624">
    <property type="entry name" value="GMC_OXRED_2"/>
    <property type="match status" value="1"/>
</dbReference>
<dbReference type="PANTHER" id="PTHR11552">
    <property type="entry name" value="GLUCOSE-METHANOL-CHOLINE GMC OXIDOREDUCTASE"/>
    <property type="match status" value="1"/>
</dbReference>
<evidence type="ECO:0000313" key="12">
    <source>
        <dbReference type="EMBL" id="RHW25858.1"/>
    </source>
</evidence>
<dbReference type="GO" id="GO:0016020">
    <property type="term" value="C:membrane"/>
    <property type="evidence" value="ECO:0007669"/>
    <property type="project" value="TreeGrafter"/>
</dbReference>
<evidence type="ECO:0000256" key="9">
    <source>
        <dbReference type="RuleBase" id="RU003969"/>
    </source>
</evidence>
<keyword evidence="4 7" id="KW-0274">FAD</keyword>
<organism evidence="12 13">
    <name type="scientific">Nocardioides immobilis</name>
    <dbReference type="NCBI Taxonomy" id="2049295"/>
    <lineage>
        <taxon>Bacteria</taxon>
        <taxon>Bacillati</taxon>
        <taxon>Actinomycetota</taxon>
        <taxon>Actinomycetes</taxon>
        <taxon>Propionibacteriales</taxon>
        <taxon>Nocardioidaceae</taxon>
        <taxon>Nocardioides</taxon>
    </lineage>
</organism>
<feature type="domain" description="Glucose-methanol-choline oxidoreductase N-terminal" evidence="11">
    <location>
        <begin position="258"/>
        <end position="272"/>
    </location>
</feature>
<dbReference type="GO" id="GO:0019285">
    <property type="term" value="P:glycine betaine biosynthetic process from choline"/>
    <property type="evidence" value="ECO:0007669"/>
    <property type="project" value="UniProtKB-UniRule"/>
</dbReference>
<dbReference type="SUPFAM" id="SSF51905">
    <property type="entry name" value="FAD/NAD(P)-binding domain"/>
    <property type="match status" value="1"/>
</dbReference>
<dbReference type="Proteomes" id="UP000283644">
    <property type="component" value="Unassembled WGS sequence"/>
</dbReference>
<dbReference type="RefSeq" id="WP_118926560.1">
    <property type="nucleotide sequence ID" value="NZ_QXGH01000021.1"/>
</dbReference>
<comment type="similarity">
    <text evidence="2 8">Belongs to the GMC oxidoreductase family.</text>
</comment>
<dbReference type="PROSITE" id="PS00623">
    <property type="entry name" value="GMC_OXRED_1"/>
    <property type="match status" value="1"/>
</dbReference>
<evidence type="ECO:0000259" key="11">
    <source>
        <dbReference type="PROSITE" id="PS00624"/>
    </source>
</evidence>
<dbReference type="SUPFAM" id="SSF54373">
    <property type="entry name" value="FAD-linked reductases, C-terminal domain"/>
    <property type="match status" value="1"/>
</dbReference>
<dbReference type="OrthoDB" id="9785276at2"/>
<dbReference type="GO" id="GO:0050660">
    <property type="term" value="F:flavin adenine dinucleotide binding"/>
    <property type="evidence" value="ECO:0007669"/>
    <property type="project" value="InterPro"/>
</dbReference>
<dbReference type="AlphaFoldDB" id="A0A417XZQ3"/>
<keyword evidence="3 8" id="KW-0285">Flavoprotein</keyword>
<dbReference type="Pfam" id="PF05199">
    <property type="entry name" value="GMC_oxred_C"/>
    <property type="match status" value="1"/>
</dbReference>
<dbReference type="InterPro" id="IPR036188">
    <property type="entry name" value="FAD/NAD-bd_sf"/>
</dbReference>
<comment type="cofactor">
    <cofactor evidence="1 7">
        <name>FAD</name>
        <dbReference type="ChEBI" id="CHEBI:57692"/>
    </cofactor>
</comment>
<dbReference type="PANTHER" id="PTHR11552:SF147">
    <property type="entry name" value="CHOLINE DEHYDROGENASE, MITOCHONDRIAL"/>
    <property type="match status" value="1"/>
</dbReference>
<feature type="binding site" evidence="7">
    <location>
        <position position="87"/>
    </location>
    <ligand>
        <name>FAD</name>
        <dbReference type="ChEBI" id="CHEBI:57692"/>
    </ligand>
</feature>
<protein>
    <recommendedName>
        <fullName evidence="6 9">Choline dehydrogenase</fullName>
        <ecNumber evidence="6 9">1.1.99.1</ecNumber>
    </recommendedName>
</protein>
<dbReference type="Gene3D" id="3.30.560.10">
    <property type="entry name" value="Glucose Oxidase, domain 3"/>
    <property type="match status" value="1"/>
</dbReference>
<sequence length="566" mass="62967">MASKRYDFVIVGGGSAGCALANRLSADPGTSVLVLEAGHSDYRIDPLVHMPAALPFPIGNRLYDWKYETDPEPYMNDRRVFHARGKVLGGSSSINGMIFQRGNPLDYERWAGEPGMKEWDYLHCLPYFKRMENCLAGADEWRGGDGPLKLERGPAENPLFGAFFQAVQEAGYPLTDDVNGYRQEGFARFDRNVYRGRRLSAARAYLHPVRHRKNLDVETMAFVTGVRFRGQRAVGVDYERAGRRRRSVEAGEVVLCGGAINTPQLLQLSGVGDAAHLRGLGIDVVHDLPGVGENLQDHLEVYIQYASKQPVSIAPGLRWHQRPKIAYQWLFQRKGLGATNHFEGGGFARSNEDVDYPNLMFHFLPIAIRYDGSSPIEGHGYQVHIGPMYADTRGHVRIKSRDPREHPSLLFNYLSTPTDRKEWVEAIRVARDILTQPAFAPYNDGEISPGPSVETDEEILKWVAEDAETALHPSCTAKMGIDEMSVVDPGTMKVHGTEGLRVVDASVFPFVTNGNIYAPVMMVAEKAADLIAGNTPLPPADVPFYRYRDGTPLYPPGDSRNNEEQP</sequence>
<evidence type="ECO:0000256" key="1">
    <source>
        <dbReference type="ARBA" id="ARBA00001974"/>
    </source>
</evidence>
<keyword evidence="5 12" id="KW-0560">Oxidoreductase</keyword>
<dbReference type="EMBL" id="QXGH01000021">
    <property type="protein sequence ID" value="RHW25858.1"/>
    <property type="molecule type" value="Genomic_DNA"/>
</dbReference>
<keyword evidence="13" id="KW-1185">Reference proteome</keyword>
<name>A0A417XZQ3_9ACTN</name>